<dbReference type="EMBL" id="QGLR01000014">
    <property type="protein sequence ID" value="PXZ05032.1"/>
    <property type="molecule type" value="Genomic_DNA"/>
</dbReference>
<organism evidence="2 3">
    <name type="scientific">Gilliamella apicola</name>
    <dbReference type="NCBI Taxonomy" id="1196095"/>
    <lineage>
        <taxon>Bacteria</taxon>
        <taxon>Pseudomonadati</taxon>
        <taxon>Pseudomonadota</taxon>
        <taxon>Gammaproteobacteria</taxon>
        <taxon>Orbales</taxon>
        <taxon>Orbaceae</taxon>
        <taxon>Gilliamella</taxon>
    </lineage>
</organism>
<sequence length="331" mass="37115">MIEKSDHFIKSCYSDENIFIRQVKLKDNHQPANHEPLLLIHGARVAGIGSFDLPVKGGSLAEDLALAGFDIYIIDLRGYGKSSRPKEMLNAPNESKPLVRTPTAIADISCAVKQILKWTHAQKVNMLGWATGGHWAAAYAEQHNDNVKKLIIYNSLYGAIDNHQLLGKGSVFEDKQHLEEFNHDIGGYQLNTRESLFTAWDSSIPLDNKELWRDPLVANAYAEEAINSDPQSFSYLPPQFRSPTGAMADSFELAIGKKQWLAKHLTMPILVIFSQNDFWSRKADAVAIVNEAQQAQLVEIPNGTHFAHLDRDKYGRSLFISSVIDFLKSDR</sequence>
<dbReference type="InterPro" id="IPR050228">
    <property type="entry name" value="Carboxylesterase_BioH"/>
</dbReference>
<keyword evidence="3" id="KW-1185">Reference proteome</keyword>
<dbReference type="PANTHER" id="PTHR43194:SF2">
    <property type="entry name" value="PEROXISOMAL MEMBRANE PROTEIN LPX1"/>
    <property type="match status" value="1"/>
</dbReference>
<feature type="domain" description="AB hydrolase-1" evidence="1">
    <location>
        <begin position="36"/>
        <end position="311"/>
    </location>
</feature>
<reference evidence="2 3" key="1">
    <citation type="submission" date="2018-05" db="EMBL/GenBank/DDBJ databases">
        <title>Reference genomes for bee gut microbiota database.</title>
        <authorList>
            <person name="Ellegaard K.M."/>
        </authorList>
    </citation>
    <scope>NUCLEOTIDE SEQUENCE [LARGE SCALE GENOMIC DNA]</scope>
    <source>
        <strain evidence="2 3">ESL0182</strain>
    </source>
</reference>
<dbReference type="PANTHER" id="PTHR43194">
    <property type="entry name" value="HYDROLASE ALPHA/BETA FOLD FAMILY"/>
    <property type="match status" value="1"/>
</dbReference>
<dbReference type="Pfam" id="PF00561">
    <property type="entry name" value="Abhydrolase_1"/>
    <property type="match status" value="1"/>
</dbReference>
<evidence type="ECO:0000313" key="2">
    <source>
        <dbReference type="EMBL" id="PXZ05032.1"/>
    </source>
</evidence>
<dbReference type="Proteomes" id="UP000247932">
    <property type="component" value="Unassembled WGS sequence"/>
</dbReference>
<dbReference type="RefSeq" id="WP_110434394.1">
    <property type="nucleotide sequence ID" value="NZ_QGLR01000014.1"/>
</dbReference>
<dbReference type="GO" id="GO:0016787">
    <property type="term" value="F:hydrolase activity"/>
    <property type="evidence" value="ECO:0007669"/>
    <property type="project" value="UniProtKB-KW"/>
</dbReference>
<keyword evidence="2" id="KW-0378">Hydrolase</keyword>
<protein>
    <submittedName>
        <fullName evidence="2">Alpha/beta hydrolase</fullName>
    </submittedName>
</protein>
<evidence type="ECO:0000259" key="1">
    <source>
        <dbReference type="Pfam" id="PF00561"/>
    </source>
</evidence>
<dbReference type="InterPro" id="IPR029058">
    <property type="entry name" value="AB_hydrolase_fold"/>
</dbReference>
<dbReference type="AlphaFoldDB" id="A0A2V4DWC5"/>
<dbReference type="InterPro" id="IPR000073">
    <property type="entry name" value="AB_hydrolase_1"/>
</dbReference>
<dbReference type="Gene3D" id="3.40.50.1820">
    <property type="entry name" value="alpha/beta hydrolase"/>
    <property type="match status" value="1"/>
</dbReference>
<gene>
    <name evidence="2" type="ORF">DKK70_12960</name>
</gene>
<proteinExistence type="predicted"/>
<comment type="caution">
    <text evidence="2">The sequence shown here is derived from an EMBL/GenBank/DDBJ whole genome shotgun (WGS) entry which is preliminary data.</text>
</comment>
<dbReference type="OrthoDB" id="9780134at2"/>
<dbReference type="STRING" id="1196095.GAPWK_2221"/>
<dbReference type="SUPFAM" id="SSF53474">
    <property type="entry name" value="alpha/beta-Hydrolases"/>
    <property type="match status" value="1"/>
</dbReference>
<evidence type="ECO:0000313" key="3">
    <source>
        <dbReference type="Proteomes" id="UP000247932"/>
    </source>
</evidence>
<accession>A0A2V4DWC5</accession>
<name>A0A2V4DWC5_9GAMM</name>